<feature type="compositionally biased region" description="Polar residues" evidence="1">
    <location>
        <begin position="1"/>
        <end position="18"/>
    </location>
</feature>
<comment type="caution">
    <text evidence="2">The sequence shown here is derived from an EMBL/GenBank/DDBJ whole genome shotgun (WGS) entry which is preliminary data.</text>
</comment>
<feature type="compositionally biased region" description="Low complexity" evidence="1">
    <location>
        <begin position="306"/>
        <end position="317"/>
    </location>
</feature>
<sequence>MTVNEASTRSPSTRSLASHGSRAPVAPQSPGSPAADGSAVGSLALGRAAQELDLKRGELDLAVQLGHIRTTPGASGGPPRIDRQEVDRLCRAEGFPDALRERVRTVGTVEGARRIAISPARFTRLARTGHFIPIRFYLNRYRAVVWLYLAEELSEFALANPTLLSGRTPPALRTMLDTGQDRRARNWRGRRLGLLLRRTEDAWERAAAIASVLDPVTVAEVVPDPYERSHLRVLRPELVPGRPESQAGREVVERLLLADHPDEILWHRVSLAQALREARDLRPAPRPAAKTDTECGGEAVPRRPRLMPVRRSPPGRGLLRRLRIRRAGPVG</sequence>
<name>A0ABV9GEG1_9ACTN</name>
<feature type="region of interest" description="Disordered" evidence="1">
    <location>
        <begin position="282"/>
        <end position="318"/>
    </location>
</feature>
<reference evidence="3" key="1">
    <citation type="journal article" date="2019" name="Int. J. Syst. Evol. Microbiol.">
        <title>The Global Catalogue of Microorganisms (GCM) 10K type strain sequencing project: providing services to taxonomists for standard genome sequencing and annotation.</title>
        <authorList>
            <consortium name="The Broad Institute Genomics Platform"/>
            <consortium name="The Broad Institute Genome Sequencing Center for Infectious Disease"/>
            <person name="Wu L."/>
            <person name="Ma J."/>
        </authorList>
    </citation>
    <scope>NUCLEOTIDE SEQUENCE [LARGE SCALE GENOMIC DNA]</scope>
    <source>
        <strain evidence="3">CGMCC 4.7139</strain>
    </source>
</reference>
<keyword evidence="3" id="KW-1185">Reference proteome</keyword>
<dbReference type="EMBL" id="JBHSFE010000022">
    <property type="protein sequence ID" value="MFC4611461.1"/>
    <property type="molecule type" value="Genomic_DNA"/>
</dbReference>
<evidence type="ECO:0000313" key="3">
    <source>
        <dbReference type="Proteomes" id="UP001595993"/>
    </source>
</evidence>
<evidence type="ECO:0000313" key="2">
    <source>
        <dbReference type="EMBL" id="MFC4611461.1"/>
    </source>
</evidence>
<accession>A0ABV9GEG1</accession>
<proteinExistence type="predicted"/>
<dbReference type="Proteomes" id="UP001595993">
    <property type="component" value="Unassembled WGS sequence"/>
</dbReference>
<organism evidence="2 3">
    <name type="scientific">Streptomyces maoxianensis</name>
    <dbReference type="NCBI Taxonomy" id="1459942"/>
    <lineage>
        <taxon>Bacteria</taxon>
        <taxon>Bacillati</taxon>
        <taxon>Actinomycetota</taxon>
        <taxon>Actinomycetes</taxon>
        <taxon>Kitasatosporales</taxon>
        <taxon>Streptomycetaceae</taxon>
        <taxon>Streptomyces</taxon>
    </lineage>
</organism>
<dbReference type="Pfam" id="PF19934">
    <property type="entry name" value="DUF6397"/>
    <property type="match status" value="1"/>
</dbReference>
<feature type="compositionally biased region" description="Basic and acidic residues" evidence="1">
    <location>
        <begin position="282"/>
        <end position="293"/>
    </location>
</feature>
<gene>
    <name evidence="2" type="ORF">ACFO9E_27245</name>
</gene>
<protein>
    <submittedName>
        <fullName evidence="2">DUF6397 family protein</fullName>
    </submittedName>
</protein>
<feature type="region of interest" description="Disordered" evidence="1">
    <location>
        <begin position="1"/>
        <end position="39"/>
    </location>
</feature>
<dbReference type="RefSeq" id="WP_381200589.1">
    <property type="nucleotide sequence ID" value="NZ_JBHSFE010000022.1"/>
</dbReference>
<dbReference type="InterPro" id="IPR045652">
    <property type="entry name" value="DUF6397"/>
</dbReference>
<evidence type="ECO:0000256" key="1">
    <source>
        <dbReference type="SAM" id="MobiDB-lite"/>
    </source>
</evidence>